<comment type="caution">
    <text evidence="2">The sequence shown here is derived from an EMBL/GenBank/DDBJ whole genome shotgun (WGS) entry which is preliminary data.</text>
</comment>
<name>A0ABR6E1D7_9MICC</name>
<feature type="transmembrane region" description="Helical" evidence="1">
    <location>
        <begin position="18"/>
        <end position="43"/>
    </location>
</feature>
<protein>
    <submittedName>
        <fullName evidence="2">Uncharacterized protein</fullName>
    </submittedName>
</protein>
<dbReference type="Proteomes" id="UP000582085">
    <property type="component" value="Unassembled WGS sequence"/>
</dbReference>
<keyword evidence="1" id="KW-1133">Transmembrane helix</keyword>
<feature type="transmembrane region" description="Helical" evidence="1">
    <location>
        <begin position="55"/>
        <end position="76"/>
    </location>
</feature>
<gene>
    <name evidence="2" type="ORF">FHR79_002219</name>
</gene>
<keyword evidence="1" id="KW-0472">Membrane</keyword>
<keyword evidence="3" id="KW-1185">Reference proteome</keyword>
<feature type="transmembrane region" description="Helical" evidence="1">
    <location>
        <begin position="88"/>
        <end position="113"/>
    </location>
</feature>
<sequence length="128" mass="13232">MIESTPAGRVSGRSAPQVVLGLVLLVLIVPVAIAVFMAAYAVAEFAQGSHAPVGAPSLLVSVGQLLAVACAAVCGVRFARSRSPRSRWGWTAAVVALLVLAAWPVLVGGIGLVEREACEVRPAPFWCE</sequence>
<keyword evidence="1" id="KW-0812">Transmembrane</keyword>
<proteinExistence type="predicted"/>
<reference evidence="2 3" key="1">
    <citation type="submission" date="2020-08" db="EMBL/GenBank/DDBJ databases">
        <title>The Agave Microbiome: Exploring the role of microbial communities in plant adaptations to desert environments.</title>
        <authorList>
            <person name="Partida-Martinez L.P."/>
        </authorList>
    </citation>
    <scope>NUCLEOTIDE SEQUENCE [LARGE SCALE GENOMIC DNA]</scope>
    <source>
        <strain evidence="2 3">RAT4</strain>
    </source>
</reference>
<evidence type="ECO:0000256" key="1">
    <source>
        <dbReference type="SAM" id="Phobius"/>
    </source>
</evidence>
<dbReference type="EMBL" id="JACJIO010000023">
    <property type="protein sequence ID" value="MBA9082083.1"/>
    <property type="molecule type" value="Genomic_DNA"/>
</dbReference>
<organism evidence="2 3">
    <name type="scientific">Micrococcus aloeverae</name>
    <dbReference type="NCBI Taxonomy" id="1391911"/>
    <lineage>
        <taxon>Bacteria</taxon>
        <taxon>Bacillati</taxon>
        <taxon>Actinomycetota</taxon>
        <taxon>Actinomycetes</taxon>
        <taxon>Micrococcales</taxon>
        <taxon>Micrococcaceae</taxon>
        <taxon>Micrococcus</taxon>
    </lineage>
</organism>
<accession>A0ABR6E1D7</accession>
<evidence type="ECO:0000313" key="3">
    <source>
        <dbReference type="Proteomes" id="UP000582085"/>
    </source>
</evidence>
<evidence type="ECO:0000313" key="2">
    <source>
        <dbReference type="EMBL" id="MBA9082083.1"/>
    </source>
</evidence>